<keyword evidence="3" id="KW-1185">Reference proteome</keyword>
<name>A0A0H2S111_9AGAM</name>
<accession>A0A0H2S111</accession>
<protein>
    <submittedName>
        <fullName evidence="2">Uncharacterized protein</fullName>
    </submittedName>
</protein>
<feature type="region of interest" description="Disordered" evidence="1">
    <location>
        <begin position="21"/>
        <end position="41"/>
    </location>
</feature>
<evidence type="ECO:0000313" key="3">
    <source>
        <dbReference type="Proteomes" id="UP000053477"/>
    </source>
</evidence>
<dbReference type="Proteomes" id="UP000053477">
    <property type="component" value="Unassembled WGS sequence"/>
</dbReference>
<evidence type="ECO:0000256" key="1">
    <source>
        <dbReference type="SAM" id="MobiDB-lite"/>
    </source>
</evidence>
<proteinExistence type="predicted"/>
<gene>
    <name evidence="2" type="ORF">SCHPADRAFT_900440</name>
</gene>
<evidence type="ECO:0000313" key="2">
    <source>
        <dbReference type="EMBL" id="KLO17699.1"/>
    </source>
</evidence>
<reference evidence="2 3" key="1">
    <citation type="submission" date="2015-04" db="EMBL/GenBank/DDBJ databases">
        <title>Complete genome sequence of Schizopora paradoxa KUC8140, a cosmopolitan wood degrader in East Asia.</title>
        <authorList>
            <consortium name="DOE Joint Genome Institute"/>
            <person name="Min B."/>
            <person name="Park H."/>
            <person name="Jang Y."/>
            <person name="Kim J.-J."/>
            <person name="Kim K.H."/>
            <person name="Pangilinan J."/>
            <person name="Lipzen A."/>
            <person name="Riley R."/>
            <person name="Grigoriev I.V."/>
            <person name="Spatafora J.W."/>
            <person name="Choi I.-G."/>
        </authorList>
    </citation>
    <scope>NUCLEOTIDE SEQUENCE [LARGE SCALE GENOMIC DNA]</scope>
    <source>
        <strain evidence="2 3">KUC8140</strain>
    </source>
</reference>
<sequence length="52" mass="5834">MEALLDRQQTQRNSFFGQLSHLPQMATRRETAKSKRRARLGGGVPTLPVLAI</sequence>
<feature type="non-terminal residue" evidence="2">
    <location>
        <position position="52"/>
    </location>
</feature>
<organism evidence="2 3">
    <name type="scientific">Schizopora paradoxa</name>
    <dbReference type="NCBI Taxonomy" id="27342"/>
    <lineage>
        <taxon>Eukaryota</taxon>
        <taxon>Fungi</taxon>
        <taxon>Dikarya</taxon>
        <taxon>Basidiomycota</taxon>
        <taxon>Agaricomycotina</taxon>
        <taxon>Agaricomycetes</taxon>
        <taxon>Hymenochaetales</taxon>
        <taxon>Schizoporaceae</taxon>
        <taxon>Schizopora</taxon>
    </lineage>
</organism>
<dbReference type="EMBL" id="KQ085902">
    <property type="protein sequence ID" value="KLO17699.1"/>
    <property type="molecule type" value="Genomic_DNA"/>
</dbReference>
<dbReference type="InParanoid" id="A0A0H2S111"/>
<dbReference type="AlphaFoldDB" id="A0A0H2S111"/>